<dbReference type="EMBL" id="CADEAL010001990">
    <property type="protein sequence ID" value="CAB1437138.1"/>
    <property type="molecule type" value="Genomic_DNA"/>
</dbReference>
<comment type="caution">
    <text evidence="2">The sequence shown here is derived from an EMBL/GenBank/DDBJ whole genome shotgun (WGS) entry which is preliminary data.</text>
</comment>
<feature type="compositionally biased region" description="Basic and acidic residues" evidence="1">
    <location>
        <begin position="33"/>
        <end position="59"/>
    </location>
</feature>
<protein>
    <submittedName>
        <fullName evidence="2">Uncharacterized protein</fullName>
    </submittedName>
</protein>
<dbReference type="Proteomes" id="UP001153269">
    <property type="component" value="Unassembled WGS sequence"/>
</dbReference>
<name>A0A9N7YU05_PLEPL</name>
<gene>
    <name evidence="2" type="ORF">PLEPLA_LOCUS25171</name>
</gene>
<feature type="region of interest" description="Disordered" evidence="1">
    <location>
        <begin position="1"/>
        <end position="65"/>
    </location>
</feature>
<evidence type="ECO:0000256" key="1">
    <source>
        <dbReference type="SAM" id="MobiDB-lite"/>
    </source>
</evidence>
<keyword evidence="3" id="KW-1185">Reference proteome</keyword>
<dbReference type="AlphaFoldDB" id="A0A9N7YU05"/>
<reference evidence="2" key="1">
    <citation type="submission" date="2020-03" db="EMBL/GenBank/DDBJ databases">
        <authorList>
            <person name="Weist P."/>
        </authorList>
    </citation>
    <scope>NUCLEOTIDE SEQUENCE</scope>
</reference>
<proteinExistence type="predicted"/>
<evidence type="ECO:0000313" key="3">
    <source>
        <dbReference type="Proteomes" id="UP001153269"/>
    </source>
</evidence>
<sequence length="65" mass="7100">MHLDVGGRGGRGGGDGRRKKMKEEEEGSKRRRKEEAGRGTLKSTEEKQDRNPGHVDPRAADTGPS</sequence>
<feature type="compositionally biased region" description="Gly residues" evidence="1">
    <location>
        <begin position="1"/>
        <end position="13"/>
    </location>
</feature>
<accession>A0A9N7YU05</accession>
<evidence type="ECO:0000313" key="2">
    <source>
        <dbReference type="EMBL" id="CAB1437138.1"/>
    </source>
</evidence>
<organism evidence="2 3">
    <name type="scientific">Pleuronectes platessa</name>
    <name type="common">European plaice</name>
    <dbReference type="NCBI Taxonomy" id="8262"/>
    <lineage>
        <taxon>Eukaryota</taxon>
        <taxon>Metazoa</taxon>
        <taxon>Chordata</taxon>
        <taxon>Craniata</taxon>
        <taxon>Vertebrata</taxon>
        <taxon>Euteleostomi</taxon>
        <taxon>Actinopterygii</taxon>
        <taxon>Neopterygii</taxon>
        <taxon>Teleostei</taxon>
        <taxon>Neoteleostei</taxon>
        <taxon>Acanthomorphata</taxon>
        <taxon>Carangaria</taxon>
        <taxon>Pleuronectiformes</taxon>
        <taxon>Pleuronectoidei</taxon>
        <taxon>Pleuronectidae</taxon>
        <taxon>Pleuronectes</taxon>
    </lineage>
</organism>